<keyword evidence="2 6" id="KW-0853">WD repeat</keyword>
<comment type="pathway">
    <text evidence="6">tRNA modification; N(7)-methylguanine-tRNA biosynthesis.</text>
</comment>
<evidence type="ECO:0000256" key="5">
    <source>
        <dbReference type="ARBA" id="ARBA00023242"/>
    </source>
</evidence>
<comment type="function">
    <text evidence="6">Required for the formation of N(7)-methylguanine at position 46 (m7G46) in tRNA. In the complex, it is required to stabilize and induce conformational changes of the catalytic subunit.</text>
</comment>
<name>A0A1E4T8V2_9ASCO</name>
<keyword evidence="5 6" id="KW-0539">Nucleus</keyword>
<accession>A0A1E4T8V2</accession>
<organism evidence="8 9">
    <name type="scientific">[Candida] arabinofermentans NRRL YB-2248</name>
    <dbReference type="NCBI Taxonomy" id="983967"/>
    <lineage>
        <taxon>Eukaryota</taxon>
        <taxon>Fungi</taxon>
        <taxon>Dikarya</taxon>
        <taxon>Ascomycota</taxon>
        <taxon>Saccharomycotina</taxon>
        <taxon>Pichiomycetes</taxon>
        <taxon>Pichiales</taxon>
        <taxon>Pichiaceae</taxon>
        <taxon>Ogataea</taxon>
        <taxon>Ogataea/Candida clade</taxon>
    </lineage>
</organism>
<sequence>MKHPFQKILLNNAGDLLFASSKNSVFVYSLTHTPAFHAKLVGSWTDPVDPMYTLRKQREAKIKVLEEKAKKEETESSLVNDESAPKRQKTEPKLPKLPTPGPGAPPQHTYIRDIHLNRAQDTLLISTDNDKAIVVFKIVQSNKENVLEFVKRQPFPKRPSTISTSVSDKDIIVGDKFGDVYSISIDSDPVDEKNLEPILGHVSMLTAVLNLTDSEGNEYTISTDRDEHIKISHYPKTFLIKKFLHEHEEFVSSIVLPSWCDNKVLVSAGGDKFIFSWDWERSSDELIDKLPIEEYVLSFVNSKHLAPEKFQNEAGDYKEFCVSSIVTIDKLQKLVLIFEQISALFVFDLSSEGEFKYSETIKTSGDIISATSSKDQLIVSIDAEGTKLEIYDITDDGNLKLLNDQQVLSDIYDANTVEVESAENIVPLFTVAGLRKRREH</sequence>
<dbReference type="STRING" id="983967.A0A1E4T8V2"/>
<dbReference type="GO" id="GO:0106004">
    <property type="term" value="P:tRNA (guanine-N7)-methylation"/>
    <property type="evidence" value="ECO:0007669"/>
    <property type="project" value="UniProtKB-UniRule"/>
</dbReference>
<gene>
    <name evidence="8" type="ORF">CANARDRAFT_26327</name>
</gene>
<evidence type="ECO:0000313" key="8">
    <source>
        <dbReference type="EMBL" id="ODV88174.1"/>
    </source>
</evidence>
<dbReference type="InterPro" id="IPR028884">
    <property type="entry name" value="Trm82"/>
</dbReference>
<evidence type="ECO:0000313" key="9">
    <source>
        <dbReference type="Proteomes" id="UP000094801"/>
    </source>
</evidence>
<reference evidence="9" key="1">
    <citation type="submission" date="2016-04" db="EMBL/GenBank/DDBJ databases">
        <title>Comparative genomics of biotechnologically important yeasts.</title>
        <authorList>
            <consortium name="DOE Joint Genome Institute"/>
            <person name="Riley R."/>
            <person name="Haridas S."/>
            <person name="Wolfe K.H."/>
            <person name="Lopes M.R."/>
            <person name="Hittinger C.T."/>
            <person name="Goker M."/>
            <person name="Salamov A."/>
            <person name="Wisecaver J."/>
            <person name="Long T.M."/>
            <person name="Aerts A.L."/>
            <person name="Barry K."/>
            <person name="Choi C."/>
            <person name="Clum A."/>
            <person name="Coughlan A.Y."/>
            <person name="Deshpande S."/>
            <person name="Douglass A.P."/>
            <person name="Hanson S.J."/>
            <person name="Klenk H.-P."/>
            <person name="Labutti K."/>
            <person name="Lapidus A."/>
            <person name="Lindquist E."/>
            <person name="Lipzen A."/>
            <person name="Meier-Kolthoff J.P."/>
            <person name="Ohm R.A."/>
            <person name="Otillar R.P."/>
            <person name="Pangilinan J."/>
            <person name="Peng Y."/>
            <person name="Rokas A."/>
            <person name="Rosa C.A."/>
            <person name="Scheuner C."/>
            <person name="Sibirny A.A."/>
            <person name="Slot J.C."/>
            <person name="Stielow J.B."/>
            <person name="Sun H."/>
            <person name="Kurtzman C.P."/>
            <person name="Blackwell M."/>
            <person name="Grigoriev I.V."/>
            <person name="Jeffries T.W."/>
        </authorList>
    </citation>
    <scope>NUCLEOTIDE SEQUENCE [LARGE SCALE GENOMIC DNA]</scope>
    <source>
        <strain evidence="9">NRRL YB-2248</strain>
    </source>
</reference>
<dbReference type="HAMAP" id="MF_03056">
    <property type="entry name" value="TRM82"/>
    <property type="match status" value="1"/>
</dbReference>
<dbReference type="InterPro" id="IPR036322">
    <property type="entry name" value="WD40_repeat_dom_sf"/>
</dbReference>
<comment type="similarity">
    <text evidence="6">Belongs to the WD repeat TRM82 family.</text>
</comment>
<dbReference type="UniPathway" id="UPA00989"/>
<dbReference type="EMBL" id="KV453847">
    <property type="protein sequence ID" value="ODV88174.1"/>
    <property type="molecule type" value="Genomic_DNA"/>
</dbReference>
<dbReference type="Proteomes" id="UP000094801">
    <property type="component" value="Unassembled WGS sequence"/>
</dbReference>
<dbReference type="SUPFAM" id="SSF50978">
    <property type="entry name" value="WD40 repeat-like"/>
    <property type="match status" value="1"/>
</dbReference>
<dbReference type="GO" id="GO:0005634">
    <property type="term" value="C:nucleus"/>
    <property type="evidence" value="ECO:0007669"/>
    <property type="project" value="UniProtKB-SubCell"/>
</dbReference>
<dbReference type="Gene3D" id="2.130.10.10">
    <property type="entry name" value="YVTN repeat-like/Quinoprotein amine dehydrogenase"/>
    <property type="match status" value="1"/>
</dbReference>
<keyword evidence="3 6" id="KW-0819">tRNA processing</keyword>
<keyword evidence="9" id="KW-1185">Reference proteome</keyword>
<dbReference type="SUPFAM" id="SSF69322">
    <property type="entry name" value="Tricorn protease domain 2"/>
    <property type="match status" value="1"/>
</dbReference>
<dbReference type="OrthoDB" id="339900at2759"/>
<dbReference type="GO" id="GO:0043527">
    <property type="term" value="C:tRNA methyltransferase complex"/>
    <property type="evidence" value="ECO:0007669"/>
    <property type="project" value="TreeGrafter"/>
</dbReference>
<dbReference type="InterPro" id="IPR015943">
    <property type="entry name" value="WD40/YVTN_repeat-like_dom_sf"/>
</dbReference>
<proteinExistence type="inferred from homology"/>
<feature type="region of interest" description="Disordered" evidence="7">
    <location>
        <begin position="69"/>
        <end position="109"/>
    </location>
</feature>
<dbReference type="AlphaFoldDB" id="A0A1E4T8V2"/>
<dbReference type="GO" id="GO:0005829">
    <property type="term" value="C:cytosol"/>
    <property type="evidence" value="ECO:0007669"/>
    <property type="project" value="TreeGrafter"/>
</dbReference>
<evidence type="ECO:0000256" key="7">
    <source>
        <dbReference type="SAM" id="MobiDB-lite"/>
    </source>
</evidence>
<dbReference type="PANTHER" id="PTHR16288">
    <property type="entry name" value="WD40 REPEAT PROTEIN 4"/>
    <property type="match status" value="1"/>
</dbReference>
<evidence type="ECO:0000256" key="6">
    <source>
        <dbReference type="HAMAP-Rule" id="MF_03056"/>
    </source>
</evidence>
<feature type="compositionally biased region" description="Basic and acidic residues" evidence="7">
    <location>
        <begin position="83"/>
        <end position="94"/>
    </location>
</feature>
<evidence type="ECO:0000256" key="1">
    <source>
        <dbReference type="ARBA" id="ARBA00004123"/>
    </source>
</evidence>
<evidence type="ECO:0000256" key="4">
    <source>
        <dbReference type="ARBA" id="ARBA00022737"/>
    </source>
</evidence>
<evidence type="ECO:0000256" key="3">
    <source>
        <dbReference type="ARBA" id="ARBA00022694"/>
    </source>
</evidence>
<protein>
    <submittedName>
        <fullName evidence="8">Uncharacterized protein</fullName>
    </submittedName>
</protein>
<evidence type="ECO:0000256" key="2">
    <source>
        <dbReference type="ARBA" id="ARBA00022574"/>
    </source>
</evidence>
<comment type="subcellular location">
    <subcellularLocation>
        <location evidence="1 6">Nucleus</location>
    </subcellularLocation>
</comment>
<keyword evidence="4 6" id="KW-0677">Repeat</keyword>
<feature type="compositionally biased region" description="Pro residues" evidence="7">
    <location>
        <begin position="95"/>
        <end position="105"/>
    </location>
</feature>
<dbReference type="PANTHER" id="PTHR16288:SF0">
    <property type="entry name" value="TRNA (GUANINE-N(7)-)-METHYLTRANSFERASE NON-CATALYTIC SUBUNIT WDR4"/>
    <property type="match status" value="1"/>
</dbReference>